<keyword evidence="1 13" id="KW-0444">Lipid biosynthesis</keyword>
<dbReference type="PANTHER" id="PTHR12592">
    <property type="entry name" value="ATP-DEPENDENT (S)-NAD(P)H-HYDRATE DEHYDRATASE FAMILY MEMBER"/>
    <property type="match status" value="1"/>
</dbReference>
<dbReference type="SUPFAM" id="SSF56214">
    <property type="entry name" value="4'-phosphopantetheinyl transferase"/>
    <property type="match status" value="1"/>
</dbReference>
<dbReference type="Proteomes" id="UP000601171">
    <property type="component" value="Unassembled WGS sequence"/>
</dbReference>
<keyword evidence="10 13" id="KW-0443">Lipid metabolism</keyword>
<name>A0A926IJQ8_9FIRM</name>
<dbReference type="GO" id="GO:0005524">
    <property type="term" value="F:ATP binding"/>
    <property type="evidence" value="ECO:0007669"/>
    <property type="project" value="UniProtKB-KW"/>
</dbReference>
<reference evidence="16" key="1">
    <citation type="submission" date="2020-08" db="EMBL/GenBank/DDBJ databases">
        <title>Genome public.</title>
        <authorList>
            <person name="Liu C."/>
            <person name="Sun Q."/>
        </authorList>
    </citation>
    <scope>NUCLEOTIDE SEQUENCE</scope>
    <source>
        <strain evidence="16">BX21</strain>
    </source>
</reference>
<comment type="cofactor">
    <cofactor evidence="13">
        <name>Mg(2+)</name>
        <dbReference type="ChEBI" id="CHEBI:18420"/>
    </cofactor>
</comment>
<comment type="similarity">
    <text evidence="13">Belongs to the P-Pant transferase superfamily. AcpS family.</text>
</comment>
<organism evidence="16 17">
    <name type="scientific">Paratissierella segnis</name>
    <dbReference type="NCBI Taxonomy" id="2763679"/>
    <lineage>
        <taxon>Bacteria</taxon>
        <taxon>Bacillati</taxon>
        <taxon>Bacillota</taxon>
        <taxon>Tissierellia</taxon>
        <taxon>Tissierellales</taxon>
        <taxon>Tissierellaceae</taxon>
        <taxon>Paratissierella</taxon>
    </lineage>
</organism>
<evidence type="ECO:0000256" key="3">
    <source>
        <dbReference type="ARBA" id="ARBA00022723"/>
    </source>
</evidence>
<dbReference type="AlphaFoldDB" id="A0A926IJQ8"/>
<dbReference type="Gene3D" id="3.90.470.20">
    <property type="entry name" value="4'-phosphopantetheinyl transferase domain"/>
    <property type="match status" value="1"/>
</dbReference>
<feature type="binding site" evidence="14">
    <location>
        <position position="341"/>
    </location>
    <ligand>
        <name>(6S)-NADPHX</name>
        <dbReference type="ChEBI" id="CHEBI:64076"/>
    </ligand>
</feature>
<dbReference type="NCBIfam" id="TIGR00516">
    <property type="entry name" value="acpS"/>
    <property type="match status" value="1"/>
</dbReference>
<dbReference type="Gene3D" id="3.40.1190.20">
    <property type="match status" value="1"/>
</dbReference>
<accession>A0A926IJQ8</accession>
<dbReference type="EC" id="4.2.1.136" evidence="14"/>
<dbReference type="RefSeq" id="WP_262428389.1">
    <property type="nucleotide sequence ID" value="NZ_JACRTG010000004.1"/>
</dbReference>
<dbReference type="Pfam" id="PF01648">
    <property type="entry name" value="ACPS"/>
    <property type="match status" value="1"/>
</dbReference>
<dbReference type="GO" id="GO:0008897">
    <property type="term" value="F:holo-[acyl-carrier-protein] synthase activity"/>
    <property type="evidence" value="ECO:0007669"/>
    <property type="project" value="UniProtKB-UniRule"/>
</dbReference>
<keyword evidence="8 14" id="KW-0521">NADP</keyword>
<dbReference type="PANTHER" id="PTHR12592:SF0">
    <property type="entry name" value="ATP-DEPENDENT (S)-NAD(P)H-HYDRATE DEHYDRATASE"/>
    <property type="match status" value="1"/>
</dbReference>
<evidence type="ECO:0000256" key="6">
    <source>
        <dbReference type="ARBA" id="ARBA00022840"/>
    </source>
</evidence>
<dbReference type="InterPro" id="IPR029056">
    <property type="entry name" value="Ribokinase-like"/>
</dbReference>
<keyword evidence="9 14" id="KW-0520">NAD</keyword>
<dbReference type="NCBIfam" id="TIGR00556">
    <property type="entry name" value="pantethn_trn"/>
    <property type="match status" value="1"/>
</dbReference>
<comment type="function">
    <text evidence="14">Catalyzes the dehydration of the S-form of NAD(P)HX at the expense of ADP, which is converted to AMP. Together with NAD(P)HX epimerase, which catalyzes the epimerization of the S- and R-forms, the enzyme allows the repair of both epimers of NAD(P)HX, a damaged form of NAD(P)H that is a result of enzymatic or heat-dependent hydration.</text>
</comment>
<dbReference type="EC" id="2.7.8.7" evidence="13"/>
<evidence type="ECO:0000256" key="8">
    <source>
        <dbReference type="ARBA" id="ARBA00022857"/>
    </source>
</evidence>
<dbReference type="HAMAP" id="MF_01965">
    <property type="entry name" value="NADHX_dehydratase"/>
    <property type="match status" value="1"/>
</dbReference>
<comment type="caution">
    <text evidence="16">The sequence shown here is derived from an EMBL/GenBank/DDBJ whole genome shotgun (WGS) entry which is preliminary data.</text>
</comment>
<feature type="binding site" evidence="13">
    <location>
        <position position="7"/>
    </location>
    <ligand>
        <name>Mg(2+)</name>
        <dbReference type="ChEBI" id="CHEBI:18420"/>
    </ligand>
</feature>
<dbReference type="InterPro" id="IPR002582">
    <property type="entry name" value="ACPS"/>
</dbReference>
<feature type="domain" description="YjeF C-terminal" evidence="15">
    <location>
        <begin position="128"/>
        <end position="400"/>
    </location>
</feature>
<keyword evidence="12 14" id="KW-0456">Lyase</keyword>
<comment type="caution">
    <text evidence="14">Lacks conserved residue(s) required for the propagation of feature annotation.</text>
</comment>
<dbReference type="PROSITE" id="PS51383">
    <property type="entry name" value="YJEF_C_3"/>
    <property type="match status" value="1"/>
</dbReference>
<evidence type="ECO:0000256" key="12">
    <source>
        <dbReference type="ARBA" id="ARBA00023239"/>
    </source>
</evidence>
<dbReference type="InterPro" id="IPR037143">
    <property type="entry name" value="4-PPantetheinyl_Trfase_dom_sf"/>
</dbReference>
<dbReference type="Pfam" id="PF01256">
    <property type="entry name" value="Carb_kinase"/>
    <property type="match status" value="1"/>
</dbReference>
<dbReference type="HAMAP" id="MF_00101">
    <property type="entry name" value="AcpS"/>
    <property type="match status" value="1"/>
</dbReference>
<comment type="subcellular location">
    <subcellularLocation>
        <location evidence="13">Cytoplasm</location>
    </subcellularLocation>
</comment>
<keyword evidence="17" id="KW-1185">Reference proteome</keyword>
<evidence type="ECO:0000256" key="14">
    <source>
        <dbReference type="HAMAP-Rule" id="MF_01965"/>
    </source>
</evidence>
<dbReference type="PROSITE" id="PS01050">
    <property type="entry name" value="YJEF_C_2"/>
    <property type="match status" value="1"/>
</dbReference>
<sequence>MLRTGVDIVQIDRIKKIMETKRESFYSKIFTDNEIEYLKIKNHNGETAAGLFAAKEAISKVFGTGIGQIGWKDFEILHDSNGRPYVVLLCNEDIVSDLGLKSIEVSISHEREYAIGFAIGSGDYNYNIPDDIKHILKKRELDTHKGTYGRVGIIGGKKGMTGSIYLTSNAALRCGSGLVYSIVDRSIEDIMSIKLIEPIIKGVSDIDDYHEAIKELDGLCIGPGFGVDETRRNIVKEIIRTFKGPIVLDADGINLIADEPDVLLEGNGRIVITPHPGELARLLGKSIKEIQNNRIFYSKYTAEKYNVINILKGHKTIVADKNNIYVNDTGNPGMATAGSGDVLSGMLISFICQGIGLFDSCRLGVFSHGLAGDYAKDLKGEYGLVASDILQAIPKALNNIVR</sequence>
<proteinExistence type="inferred from homology"/>
<dbReference type="GO" id="GO:0000287">
    <property type="term" value="F:magnesium ion binding"/>
    <property type="evidence" value="ECO:0007669"/>
    <property type="project" value="UniProtKB-UniRule"/>
</dbReference>
<evidence type="ECO:0000256" key="10">
    <source>
        <dbReference type="ARBA" id="ARBA00023098"/>
    </source>
</evidence>
<comment type="subunit">
    <text evidence="14">Homotetramer.</text>
</comment>
<evidence type="ECO:0000256" key="13">
    <source>
        <dbReference type="HAMAP-Rule" id="MF_00101"/>
    </source>
</evidence>
<keyword evidence="6 14" id="KW-0067">ATP-binding</keyword>
<comment type="similarity">
    <text evidence="14">Belongs to the NnrD/CARKD family.</text>
</comment>
<keyword evidence="7 13" id="KW-0460">Magnesium</keyword>
<dbReference type="GO" id="GO:0052855">
    <property type="term" value="F:ADP-dependent NAD(P)H-hydrate dehydratase activity"/>
    <property type="evidence" value="ECO:0007669"/>
    <property type="project" value="UniProtKB-UniRule"/>
</dbReference>
<evidence type="ECO:0000256" key="5">
    <source>
        <dbReference type="ARBA" id="ARBA00022832"/>
    </source>
</evidence>
<evidence type="ECO:0000256" key="4">
    <source>
        <dbReference type="ARBA" id="ARBA00022741"/>
    </source>
</evidence>
<dbReference type="CDD" id="cd01171">
    <property type="entry name" value="YXKO-related"/>
    <property type="match status" value="1"/>
</dbReference>
<dbReference type="SUPFAM" id="SSF53613">
    <property type="entry name" value="Ribokinase-like"/>
    <property type="match status" value="1"/>
</dbReference>
<dbReference type="GO" id="GO:0006633">
    <property type="term" value="P:fatty acid biosynthetic process"/>
    <property type="evidence" value="ECO:0007669"/>
    <property type="project" value="UniProtKB-UniRule"/>
</dbReference>
<dbReference type="InterPro" id="IPR004568">
    <property type="entry name" value="Ppantetheine-prot_Trfase_dom"/>
</dbReference>
<dbReference type="EMBL" id="JACRTG010000004">
    <property type="protein sequence ID" value="MBC8586918.1"/>
    <property type="molecule type" value="Genomic_DNA"/>
</dbReference>
<protein>
    <recommendedName>
        <fullName evidence="13 14">Multifunctional fusion protein</fullName>
    </recommendedName>
    <domain>
        <recommendedName>
            <fullName evidence="13">Holo-[acyl-carrier-protein] synthase</fullName>
            <shortName evidence="13">Holo-ACP synthase</shortName>
            <ecNumber evidence="13">2.7.8.7</ecNumber>
        </recommendedName>
        <alternativeName>
            <fullName evidence="13">4'-phosphopantetheinyl transferase AcpS</fullName>
        </alternativeName>
    </domain>
    <domain>
        <recommendedName>
            <fullName evidence="14">ADP-dependent (S)-NAD(P)H-hydrate dehydratase</fullName>
            <ecNumber evidence="14">4.2.1.136</ecNumber>
        </recommendedName>
        <alternativeName>
            <fullName evidence="14">ADP-dependent NAD(P)HX dehydratase</fullName>
        </alternativeName>
    </domain>
</protein>
<evidence type="ECO:0000256" key="9">
    <source>
        <dbReference type="ARBA" id="ARBA00023027"/>
    </source>
</evidence>
<gene>
    <name evidence="13" type="primary">acpS</name>
    <name evidence="14" type="synonym">nnrD</name>
    <name evidence="16" type="ORF">H8707_01515</name>
</gene>
<keyword evidence="13" id="KW-0963">Cytoplasm</keyword>
<evidence type="ECO:0000259" key="15">
    <source>
        <dbReference type="PROSITE" id="PS51383"/>
    </source>
</evidence>
<dbReference type="GO" id="GO:0005737">
    <property type="term" value="C:cytoplasm"/>
    <property type="evidence" value="ECO:0007669"/>
    <property type="project" value="UniProtKB-SubCell"/>
</dbReference>
<comment type="function">
    <text evidence="13">Transfers the 4'-phosphopantetheine moiety from coenzyme A to a Ser of acyl-carrier-protein.</text>
</comment>
<feature type="binding site" evidence="14">
    <location>
        <begin position="312"/>
        <end position="316"/>
    </location>
    <ligand>
        <name>AMP</name>
        <dbReference type="ChEBI" id="CHEBI:456215"/>
    </ligand>
</feature>
<dbReference type="InterPro" id="IPR000631">
    <property type="entry name" value="CARKD"/>
</dbReference>
<keyword evidence="2 13" id="KW-0808">Transferase</keyword>
<dbReference type="InterPro" id="IPR017953">
    <property type="entry name" value="Carbohydrate_kinase_pred_CS"/>
</dbReference>
<keyword evidence="11 13" id="KW-0275">Fatty acid biosynthesis</keyword>
<evidence type="ECO:0000256" key="1">
    <source>
        <dbReference type="ARBA" id="ARBA00022516"/>
    </source>
</evidence>
<feature type="binding site" evidence="14">
    <location>
        <position position="340"/>
    </location>
    <ligand>
        <name>AMP</name>
        <dbReference type="ChEBI" id="CHEBI:456215"/>
    </ligand>
</feature>
<evidence type="ECO:0000313" key="17">
    <source>
        <dbReference type="Proteomes" id="UP000601171"/>
    </source>
</evidence>
<comment type="catalytic activity">
    <reaction evidence="13">
        <text>apo-[ACP] + CoA = holo-[ACP] + adenosine 3',5'-bisphosphate + H(+)</text>
        <dbReference type="Rhea" id="RHEA:12068"/>
        <dbReference type="Rhea" id="RHEA-COMP:9685"/>
        <dbReference type="Rhea" id="RHEA-COMP:9690"/>
        <dbReference type="ChEBI" id="CHEBI:15378"/>
        <dbReference type="ChEBI" id="CHEBI:29999"/>
        <dbReference type="ChEBI" id="CHEBI:57287"/>
        <dbReference type="ChEBI" id="CHEBI:58343"/>
        <dbReference type="ChEBI" id="CHEBI:64479"/>
        <dbReference type="EC" id="2.7.8.7"/>
    </reaction>
</comment>
<dbReference type="InterPro" id="IPR008278">
    <property type="entry name" value="4-PPantetheinyl_Trfase_dom"/>
</dbReference>
<dbReference type="GO" id="GO:0110051">
    <property type="term" value="P:metabolite repair"/>
    <property type="evidence" value="ECO:0007669"/>
    <property type="project" value="TreeGrafter"/>
</dbReference>
<evidence type="ECO:0000256" key="2">
    <source>
        <dbReference type="ARBA" id="ARBA00022679"/>
    </source>
</evidence>
<evidence type="ECO:0000256" key="7">
    <source>
        <dbReference type="ARBA" id="ARBA00022842"/>
    </source>
</evidence>
<feature type="binding site" evidence="14">
    <location>
        <position position="224"/>
    </location>
    <ligand>
        <name>(6S)-NADPHX</name>
        <dbReference type="ChEBI" id="CHEBI:64076"/>
    </ligand>
</feature>
<evidence type="ECO:0000313" key="16">
    <source>
        <dbReference type="EMBL" id="MBC8586918.1"/>
    </source>
</evidence>
<dbReference type="GO" id="GO:0046496">
    <property type="term" value="P:nicotinamide nucleotide metabolic process"/>
    <property type="evidence" value="ECO:0007669"/>
    <property type="project" value="UniProtKB-UniRule"/>
</dbReference>
<dbReference type="GO" id="GO:0052856">
    <property type="term" value="F:NAD(P)HX epimerase activity"/>
    <property type="evidence" value="ECO:0007669"/>
    <property type="project" value="TreeGrafter"/>
</dbReference>
<keyword evidence="3 13" id="KW-0479">Metal-binding</keyword>
<feature type="binding site" evidence="14">
    <location>
        <position position="275"/>
    </location>
    <ligand>
        <name>(6S)-NADPHX</name>
        <dbReference type="ChEBI" id="CHEBI:64076"/>
    </ligand>
</feature>
<keyword evidence="5 13" id="KW-0276">Fatty acid metabolism</keyword>
<feature type="binding site" evidence="13">
    <location>
        <position position="56"/>
    </location>
    <ligand>
        <name>Mg(2+)</name>
        <dbReference type="ChEBI" id="CHEBI:18420"/>
    </ligand>
</feature>
<comment type="catalytic activity">
    <reaction evidence="14">
        <text>(6S)-NADPHX + ADP = AMP + phosphate + NADPH + H(+)</text>
        <dbReference type="Rhea" id="RHEA:32235"/>
        <dbReference type="ChEBI" id="CHEBI:15378"/>
        <dbReference type="ChEBI" id="CHEBI:43474"/>
        <dbReference type="ChEBI" id="CHEBI:57783"/>
        <dbReference type="ChEBI" id="CHEBI:64076"/>
        <dbReference type="ChEBI" id="CHEBI:456215"/>
        <dbReference type="ChEBI" id="CHEBI:456216"/>
        <dbReference type="EC" id="4.2.1.136"/>
    </reaction>
</comment>
<evidence type="ECO:0000256" key="11">
    <source>
        <dbReference type="ARBA" id="ARBA00023160"/>
    </source>
</evidence>
<keyword evidence="4 14" id="KW-0547">Nucleotide-binding</keyword>
<comment type="catalytic activity">
    <reaction evidence="14">
        <text>(6S)-NADHX + ADP = AMP + phosphate + NADH + H(+)</text>
        <dbReference type="Rhea" id="RHEA:32223"/>
        <dbReference type="ChEBI" id="CHEBI:15378"/>
        <dbReference type="ChEBI" id="CHEBI:43474"/>
        <dbReference type="ChEBI" id="CHEBI:57945"/>
        <dbReference type="ChEBI" id="CHEBI:64074"/>
        <dbReference type="ChEBI" id="CHEBI:456215"/>
        <dbReference type="ChEBI" id="CHEBI:456216"/>
        <dbReference type="EC" id="4.2.1.136"/>
    </reaction>
</comment>
<dbReference type="NCBIfam" id="TIGR00196">
    <property type="entry name" value="yjeF_cterm"/>
    <property type="match status" value="1"/>
</dbReference>